<dbReference type="OrthoDB" id="3483392at2"/>
<dbReference type="Pfam" id="PF04149">
    <property type="entry name" value="DUF397"/>
    <property type="match status" value="1"/>
</dbReference>
<reference evidence="2 3" key="1">
    <citation type="submission" date="2019-02" db="EMBL/GenBank/DDBJ databases">
        <title>Draft genome sequences of novel Actinobacteria.</title>
        <authorList>
            <person name="Sahin N."/>
            <person name="Ay H."/>
            <person name="Saygin H."/>
        </authorList>
    </citation>
    <scope>NUCLEOTIDE SEQUENCE [LARGE SCALE GENOMIC DNA]</scope>
    <source>
        <strain evidence="2 3">KC201</strain>
    </source>
</reference>
<name>A0A4R4NAU4_9ACTN</name>
<protein>
    <submittedName>
        <fullName evidence="2">DUF397 domain-containing protein</fullName>
    </submittedName>
</protein>
<dbReference type="RefSeq" id="WP_132335052.1">
    <property type="nucleotide sequence ID" value="NZ_SMJZ01000095.1"/>
</dbReference>
<organism evidence="2 3">
    <name type="scientific">Nonomuraea longispora</name>
    <dbReference type="NCBI Taxonomy" id="1848320"/>
    <lineage>
        <taxon>Bacteria</taxon>
        <taxon>Bacillati</taxon>
        <taxon>Actinomycetota</taxon>
        <taxon>Actinomycetes</taxon>
        <taxon>Streptosporangiales</taxon>
        <taxon>Streptosporangiaceae</taxon>
        <taxon>Nonomuraea</taxon>
    </lineage>
</organism>
<sequence length="74" mass="7844">MEPQDLIRADLSQAAWRKSSYSGGNGGNCVEVASNLPGLVAVRHSKDPNGPALIFTPAEWKAFLGGVKLGEFDT</sequence>
<evidence type="ECO:0000259" key="1">
    <source>
        <dbReference type="Pfam" id="PF04149"/>
    </source>
</evidence>
<keyword evidence="3" id="KW-1185">Reference proteome</keyword>
<dbReference type="AlphaFoldDB" id="A0A4R4NAU4"/>
<evidence type="ECO:0000313" key="3">
    <source>
        <dbReference type="Proteomes" id="UP000295157"/>
    </source>
</evidence>
<dbReference type="EMBL" id="SMJZ01000095">
    <property type="protein sequence ID" value="TDC04137.1"/>
    <property type="molecule type" value="Genomic_DNA"/>
</dbReference>
<gene>
    <name evidence="2" type="ORF">E1267_23710</name>
</gene>
<feature type="domain" description="DUF397" evidence="1">
    <location>
        <begin position="14"/>
        <end position="68"/>
    </location>
</feature>
<dbReference type="InterPro" id="IPR007278">
    <property type="entry name" value="DUF397"/>
</dbReference>
<evidence type="ECO:0000313" key="2">
    <source>
        <dbReference type="EMBL" id="TDC04137.1"/>
    </source>
</evidence>
<proteinExistence type="predicted"/>
<dbReference type="Proteomes" id="UP000295157">
    <property type="component" value="Unassembled WGS sequence"/>
</dbReference>
<accession>A0A4R4NAU4</accession>
<comment type="caution">
    <text evidence="2">The sequence shown here is derived from an EMBL/GenBank/DDBJ whole genome shotgun (WGS) entry which is preliminary data.</text>
</comment>